<evidence type="ECO:0000256" key="3">
    <source>
        <dbReference type="ARBA" id="ARBA00011209"/>
    </source>
</evidence>
<dbReference type="EMBL" id="CP139781">
    <property type="protein sequence ID" value="WRQ87676.1"/>
    <property type="molecule type" value="Genomic_DNA"/>
</dbReference>
<comment type="subcellular location">
    <subcellularLocation>
        <location evidence="1 13">Cytoplasm</location>
    </subcellularLocation>
</comment>
<keyword evidence="9 13" id="KW-0460">Magnesium</keyword>
<evidence type="ECO:0000256" key="2">
    <source>
        <dbReference type="ARBA" id="ARBA00010207"/>
    </source>
</evidence>
<evidence type="ECO:0000256" key="8">
    <source>
        <dbReference type="ARBA" id="ARBA00022840"/>
    </source>
</evidence>
<evidence type="ECO:0000256" key="4">
    <source>
        <dbReference type="ARBA" id="ARBA00022490"/>
    </source>
</evidence>
<keyword evidence="7 13" id="KW-0547">Nucleotide-binding</keyword>
<organism evidence="15 16">
    <name type="scientific">Actomonas aquatica</name>
    <dbReference type="NCBI Taxonomy" id="2866162"/>
    <lineage>
        <taxon>Bacteria</taxon>
        <taxon>Pseudomonadati</taxon>
        <taxon>Verrucomicrobiota</taxon>
        <taxon>Opitutia</taxon>
        <taxon>Opitutales</taxon>
        <taxon>Opitutaceae</taxon>
        <taxon>Actomonas</taxon>
    </lineage>
</organism>
<dbReference type="PROSITE" id="PS50862">
    <property type="entry name" value="AA_TRNA_LIGASE_II"/>
    <property type="match status" value="1"/>
</dbReference>
<keyword evidence="11 13" id="KW-0030">Aminoacyl-tRNA synthetase</keyword>
<dbReference type="GO" id="GO:0004826">
    <property type="term" value="F:phenylalanine-tRNA ligase activity"/>
    <property type="evidence" value="ECO:0007669"/>
    <property type="project" value="UniProtKB-EC"/>
</dbReference>
<dbReference type="Gene3D" id="3.30.930.10">
    <property type="entry name" value="Bira Bifunctional Protein, Domain 2"/>
    <property type="match status" value="1"/>
</dbReference>
<evidence type="ECO:0000313" key="16">
    <source>
        <dbReference type="Proteomes" id="UP000738431"/>
    </source>
</evidence>
<keyword evidence="8 13" id="KW-0067">ATP-binding</keyword>
<dbReference type="InterPro" id="IPR002319">
    <property type="entry name" value="Phenylalanyl-tRNA_Synthase"/>
</dbReference>
<name>A0ABZ1C883_9BACT</name>
<dbReference type="InterPro" id="IPR004529">
    <property type="entry name" value="Phe-tRNA-synth_IIc_asu"/>
</dbReference>
<dbReference type="PANTHER" id="PTHR11538:SF41">
    <property type="entry name" value="PHENYLALANINE--TRNA LIGASE, MITOCHONDRIAL"/>
    <property type="match status" value="1"/>
</dbReference>
<keyword evidence="16" id="KW-1185">Reference proteome</keyword>
<dbReference type="InterPro" id="IPR004188">
    <property type="entry name" value="Phe-tRNA_ligase_II_N"/>
</dbReference>
<evidence type="ECO:0000256" key="11">
    <source>
        <dbReference type="ARBA" id="ARBA00023146"/>
    </source>
</evidence>
<dbReference type="HAMAP" id="MF_00281">
    <property type="entry name" value="Phe_tRNA_synth_alpha1"/>
    <property type="match status" value="1"/>
</dbReference>
<evidence type="ECO:0000256" key="9">
    <source>
        <dbReference type="ARBA" id="ARBA00022842"/>
    </source>
</evidence>
<evidence type="ECO:0000256" key="1">
    <source>
        <dbReference type="ARBA" id="ARBA00004496"/>
    </source>
</evidence>
<dbReference type="InterPro" id="IPR010978">
    <property type="entry name" value="tRNA-bd_arm"/>
</dbReference>
<sequence>MQDQLSALVAKAQAELPTLASRPDFEAAKARYVGPKGELTSLMKQMGSVPKEERPAMGKLINETKTALQSLLDAALHSIEAAELAAQLGPAIDPTLPSPDPLPGTRHPLTLVREEICGILKKVGFTVVEGPEVETEYYCFDALNTPADHPARDAQDTFYFPDDAVFTNVPKKIDGEKYLLRTHTSSVQIRTMLKGQPPIRIVSPGRVYRRDTVDATHSANFHQLEGLYVDKNVTVADLKALLDYVLKSLLGSDTKVRFRPHYFGYTEPSFEVDLSAKHLPKVNKEWVEIMGCGMVDPQVFDDVGYDSSVWTGYAFGMGIERIAMMMYGIDDIRYFYQNDLRFLRQFA</sequence>
<evidence type="ECO:0000313" key="15">
    <source>
        <dbReference type="EMBL" id="WRQ87676.1"/>
    </source>
</evidence>
<evidence type="ECO:0000256" key="13">
    <source>
        <dbReference type="HAMAP-Rule" id="MF_00281"/>
    </source>
</evidence>
<dbReference type="Pfam" id="PF01409">
    <property type="entry name" value="tRNA-synt_2d"/>
    <property type="match status" value="1"/>
</dbReference>
<dbReference type="PANTHER" id="PTHR11538">
    <property type="entry name" value="PHENYLALANYL-TRNA SYNTHETASE"/>
    <property type="match status" value="1"/>
</dbReference>
<evidence type="ECO:0000256" key="7">
    <source>
        <dbReference type="ARBA" id="ARBA00022741"/>
    </source>
</evidence>
<comment type="catalytic activity">
    <reaction evidence="12 13">
        <text>tRNA(Phe) + L-phenylalanine + ATP = L-phenylalanyl-tRNA(Phe) + AMP + diphosphate + H(+)</text>
        <dbReference type="Rhea" id="RHEA:19413"/>
        <dbReference type="Rhea" id="RHEA-COMP:9668"/>
        <dbReference type="Rhea" id="RHEA-COMP:9699"/>
        <dbReference type="ChEBI" id="CHEBI:15378"/>
        <dbReference type="ChEBI" id="CHEBI:30616"/>
        <dbReference type="ChEBI" id="CHEBI:33019"/>
        <dbReference type="ChEBI" id="CHEBI:58095"/>
        <dbReference type="ChEBI" id="CHEBI:78442"/>
        <dbReference type="ChEBI" id="CHEBI:78531"/>
        <dbReference type="ChEBI" id="CHEBI:456215"/>
        <dbReference type="EC" id="6.1.1.20"/>
    </reaction>
</comment>
<feature type="domain" description="Aminoacyl-transfer RNA synthetases class-II family profile" evidence="14">
    <location>
        <begin position="119"/>
        <end position="345"/>
    </location>
</feature>
<dbReference type="Proteomes" id="UP000738431">
    <property type="component" value="Chromosome"/>
</dbReference>
<dbReference type="InterPro" id="IPR022911">
    <property type="entry name" value="Phe_tRNA_ligase_alpha1_bac"/>
</dbReference>
<reference evidence="15 16" key="1">
    <citation type="submission" date="2021-08" db="EMBL/GenBank/DDBJ databases">
        <authorList>
            <person name="Zhang D."/>
            <person name="Zhang A."/>
            <person name="Wang L."/>
        </authorList>
    </citation>
    <scope>NUCLEOTIDE SEQUENCE [LARGE SCALE GENOMIC DNA]</scope>
    <source>
        <strain evidence="15 16">WL0086</strain>
    </source>
</reference>
<proteinExistence type="inferred from homology"/>
<evidence type="ECO:0000259" key="14">
    <source>
        <dbReference type="PROSITE" id="PS50862"/>
    </source>
</evidence>
<keyword evidence="10 13" id="KW-0648">Protein biosynthesis</keyword>
<dbReference type="CDD" id="cd00496">
    <property type="entry name" value="PheRS_alpha_core"/>
    <property type="match status" value="1"/>
</dbReference>
<dbReference type="SUPFAM" id="SSF46589">
    <property type="entry name" value="tRNA-binding arm"/>
    <property type="match status" value="1"/>
</dbReference>
<comment type="subunit">
    <text evidence="3 13">Tetramer of two alpha and two beta subunits.</text>
</comment>
<evidence type="ECO:0000256" key="10">
    <source>
        <dbReference type="ARBA" id="ARBA00022917"/>
    </source>
</evidence>
<comment type="similarity">
    <text evidence="2 13">Belongs to the class-II aminoacyl-tRNA synthetase family. Phe-tRNA synthetase alpha subunit type 1 subfamily.</text>
</comment>
<evidence type="ECO:0000256" key="12">
    <source>
        <dbReference type="ARBA" id="ARBA00049255"/>
    </source>
</evidence>
<dbReference type="InterPro" id="IPR006195">
    <property type="entry name" value="aa-tRNA-synth_II"/>
</dbReference>
<dbReference type="SUPFAM" id="SSF55681">
    <property type="entry name" value="Class II aaRS and biotin synthetases"/>
    <property type="match status" value="1"/>
</dbReference>
<dbReference type="Pfam" id="PF02912">
    <property type="entry name" value="Phe_tRNA-synt_N"/>
    <property type="match status" value="1"/>
</dbReference>
<keyword evidence="5 13" id="KW-0436">Ligase</keyword>
<accession>A0ABZ1C883</accession>
<evidence type="ECO:0000256" key="5">
    <source>
        <dbReference type="ARBA" id="ARBA00022598"/>
    </source>
</evidence>
<reference evidence="15 16" key="2">
    <citation type="submission" date="2023-12" db="EMBL/GenBank/DDBJ databases">
        <title>Description of an unclassified Opitutus bacterium of Verrucomicrobiota.</title>
        <authorList>
            <person name="Zhang D.-F."/>
        </authorList>
    </citation>
    <scope>NUCLEOTIDE SEQUENCE [LARGE SCALE GENOMIC DNA]</scope>
    <source>
        <strain evidence="15 16">WL0086</strain>
    </source>
</reference>
<dbReference type="InterPro" id="IPR045864">
    <property type="entry name" value="aa-tRNA-synth_II/BPL/LPL"/>
</dbReference>
<feature type="binding site" evidence="13">
    <location>
        <position position="267"/>
    </location>
    <ligand>
        <name>Mg(2+)</name>
        <dbReference type="ChEBI" id="CHEBI:18420"/>
        <note>shared with beta subunit</note>
    </ligand>
</feature>
<keyword evidence="6 13" id="KW-0479">Metal-binding</keyword>
<protein>
    <recommendedName>
        <fullName evidence="13">Phenylalanine--tRNA ligase alpha subunit</fullName>
        <ecNumber evidence="13">6.1.1.20</ecNumber>
    </recommendedName>
    <alternativeName>
        <fullName evidence="13">Phenylalanyl-tRNA synthetase alpha subunit</fullName>
        <shortName evidence="13">PheRS</shortName>
    </alternativeName>
</protein>
<dbReference type="RefSeq" id="WP_221030166.1">
    <property type="nucleotide sequence ID" value="NZ_CP139781.1"/>
</dbReference>
<keyword evidence="4 13" id="KW-0963">Cytoplasm</keyword>
<gene>
    <name evidence="13 15" type="primary">pheS</name>
    <name evidence="15" type="ORF">K1X11_022930</name>
</gene>
<dbReference type="EC" id="6.1.1.20" evidence="13"/>
<comment type="cofactor">
    <cofactor evidence="13">
        <name>Mg(2+)</name>
        <dbReference type="ChEBI" id="CHEBI:18420"/>
    </cofactor>
    <text evidence="13">Binds 2 magnesium ions per tetramer.</text>
</comment>
<evidence type="ECO:0000256" key="6">
    <source>
        <dbReference type="ARBA" id="ARBA00022723"/>
    </source>
</evidence>
<dbReference type="NCBIfam" id="TIGR00468">
    <property type="entry name" value="pheS"/>
    <property type="match status" value="1"/>
</dbReference>